<evidence type="ECO:0000256" key="7">
    <source>
        <dbReference type="ARBA" id="ARBA00022771"/>
    </source>
</evidence>
<keyword evidence="6 12" id="KW-0479">Metal-binding</keyword>
<comment type="caution">
    <text evidence="16">The sequence shown here is derived from an EMBL/GenBank/DDBJ whole genome shotgun (WGS) entry which is preliminary data.</text>
</comment>
<dbReference type="InterPro" id="IPR037068">
    <property type="entry name" value="DNA_primase_core_N_sf"/>
</dbReference>
<evidence type="ECO:0000256" key="4">
    <source>
        <dbReference type="ARBA" id="ARBA00022695"/>
    </source>
</evidence>
<dbReference type="GO" id="GO:0006269">
    <property type="term" value="P:DNA replication, synthesis of primer"/>
    <property type="evidence" value="ECO:0007669"/>
    <property type="project" value="UniProtKB-UniRule"/>
</dbReference>
<dbReference type="Gene3D" id="1.10.860.10">
    <property type="entry name" value="DNAb Helicase, Chain A"/>
    <property type="match status" value="1"/>
</dbReference>
<evidence type="ECO:0000259" key="15">
    <source>
        <dbReference type="PROSITE" id="PS50880"/>
    </source>
</evidence>
<dbReference type="GO" id="GO:1990077">
    <property type="term" value="C:primosome complex"/>
    <property type="evidence" value="ECO:0007669"/>
    <property type="project" value="UniProtKB-KW"/>
</dbReference>
<dbReference type="InterPro" id="IPR006295">
    <property type="entry name" value="DNA_primase_DnaG"/>
</dbReference>
<dbReference type="PANTHER" id="PTHR30313:SF2">
    <property type="entry name" value="DNA PRIMASE"/>
    <property type="match status" value="1"/>
</dbReference>
<evidence type="ECO:0000256" key="9">
    <source>
        <dbReference type="ARBA" id="ARBA00022842"/>
    </source>
</evidence>
<comment type="catalytic activity">
    <reaction evidence="12">
        <text>ssDNA + n NTP = ssDNA/pppN(pN)n-1 hybrid + (n-1) diphosphate.</text>
        <dbReference type="EC" id="2.7.7.101"/>
    </reaction>
</comment>
<keyword evidence="8 12" id="KW-0862">Zinc</keyword>
<dbReference type="Pfam" id="PF01807">
    <property type="entry name" value="Zn_ribbon_DnaG"/>
    <property type="match status" value="1"/>
</dbReference>
<feature type="domain" description="Toprim" evidence="15">
    <location>
        <begin position="255"/>
        <end position="336"/>
    </location>
</feature>
<dbReference type="PANTHER" id="PTHR30313">
    <property type="entry name" value="DNA PRIMASE"/>
    <property type="match status" value="1"/>
</dbReference>
<dbReference type="Pfam" id="PF08275">
    <property type="entry name" value="DNAG_N"/>
    <property type="match status" value="1"/>
</dbReference>
<feature type="zinc finger region" description="CHC2-type" evidence="12 14">
    <location>
        <begin position="38"/>
        <end position="62"/>
    </location>
</feature>
<dbReference type="SUPFAM" id="SSF57783">
    <property type="entry name" value="Zinc beta-ribbon"/>
    <property type="match status" value="1"/>
</dbReference>
<keyword evidence="1 12" id="KW-0240">DNA-directed RNA polymerase</keyword>
<dbReference type="SMART" id="SM00493">
    <property type="entry name" value="TOPRIM"/>
    <property type="match status" value="1"/>
</dbReference>
<name>A0A413RC09_9FIRM</name>
<evidence type="ECO:0000256" key="1">
    <source>
        <dbReference type="ARBA" id="ARBA00022478"/>
    </source>
</evidence>
<keyword evidence="17" id="KW-1185">Reference proteome</keyword>
<dbReference type="InterPro" id="IPR050219">
    <property type="entry name" value="DnaG_primase"/>
</dbReference>
<keyword evidence="3 12" id="KW-0808">Transferase</keyword>
<dbReference type="Gene3D" id="3.40.1360.10">
    <property type="match status" value="1"/>
</dbReference>
<dbReference type="CDD" id="cd03364">
    <property type="entry name" value="TOPRIM_DnaG_primases"/>
    <property type="match status" value="1"/>
</dbReference>
<dbReference type="RefSeq" id="WP_117969685.1">
    <property type="nucleotide sequence ID" value="NZ_CAUBDO010000021.1"/>
</dbReference>
<dbReference type="InterPro" id="IPR030846">
    <property type="entry name" value="DnaG_bac"/>
</dbReference>
<keyword evidence="4 12" id="KW-0548">Nucleotidyltransferase</keyword>
<evidence type="ECO:0000256" key="2">
    <source>
        <dbReference type="ARBA" id="ARBA00022515"/>
    </source>
</evidence>
<keyword evidence="2 12" id="KW-0639">Primosome</keyword>
<dbReference type="EC" id="2.7.7.101" evidence="12"/>
<evidence type="ECO:0000256" key="13">
    <source>
        <dbReference type="PIRNR" id="PIRNR002811"/>
    </source>
</evidence>
<evidence type="ECO:0000256" key="6">
    <source>
        <dbReference type="ARBA" id="ARBA00022723"/>
    </source>
</evidence>
<dbReference type="InterPro" id="IPR034151">
    <property type="entry name" value="TOPRIM_DnaG_bac"/>
</dbReference>
<organism evidence="16 17">
    <name type="scientific">Eubacterium ventriosum</name>
    <dbReference type="NCBI Taxonomy" id="39496"/>
    <lineage>
        <taxon>Bacteria</taxon>
        <taxon>Bacillati</taxon>
        <taxon>Bacillota</taxon>
        <taxon>Clostridia</taxon>
        <taxon>Eubacteriales</taxon>
        <taxon>Eubacteriaceae</taxon>
        <taxon>Eubacterium</taxon>
    </lineage>
</organism>
<gene>
    <name evidence="12" type="primary">dnaG</name>
    <name evidence="16" type="ORF">DW944_03205</name>
</gene>
<dbReference type="SUPFAM" id="SSF56731">
    <property type="entry name" value="DNA primase core"/>
    <property type="match status" value="1"/>
</dbReference>
<sequence>MFYSEDIIEQVRSENNIVDVIGDYVKLQKKGSSYFGLCPFHNEKSPSFSVSPHKQMYYCFGCGEGGNVISFLMKYENYTFVEALEVLANRAGIELPKMEYSKEARQEKDLKSKIIEINTEAAKYYHYLLRSDRGKTAYHYLKGRELSDETIVKFGLGYSDKYSNNLYQYLRSKGYNDTELKETGLFTFDEVRGVNDKFWNRVMFPIMDANNRVIAFGGRVMGDGKPKYLNSPETKVFDKSRNLYGLNVARSARKDYMLICEGYMDVISLHQAGFNNAVAALGTAFTSRHASLIKRYAKEAVLTFDSDEAGIKAALRAIPYLRESGLAIKVLNMKPYKDPDEFIKNMGREAYEERIKTATNFFIFQVDNERKNYDLNDPQEKTAFQNKVAEMLLVFKDELERENYIDSVCRTFNISKDGLSRLVKKKALNYVGKEETVQERQQVENKKSTKEDAAIKTQRILLAYLIDRDNWFKKVAQVISPEDFIDPFYHDVAVRFWEQMESGKGNPAQIMDSYSDEEEHKKVAELFVSPIRANLSLAEQERAINDAVIKIKKSSLDYRASKATDIQDLQNIIKEQNQLQKIHVTLD</sequence>
<accession>A0A413RC09</accession>
<evidence type="ECO:0000256" key="14">
    <source>
        <dbReference type="PIRSR" id="PIRSR002811-1"/>
    </source>
</evidence>
<comment type="subunit">
    <text evidence="12">Monomer. Interacts with DnaB.</text>
</comment>
<proteinExistence type="inferred from homology"/>
<evidence type="ECO:0000256" key="11">
    <source>
        <dbReference type="ARBA" id="ARBA00023163"/>
    </source>
</evidence>
<dbReference type="Gene3D" id="3.90.980.10">
    <property type="entry name" value="DNA primase, catalytic core, N-terminal domain"/>
    <property type="match status" value="1"/>
</dbReference>
<keyword evidence="5 12" id="KW-0235">DNA replication</keyword>
<dbReference type="InterPro" id="IPR006171">
    <property type="entry name" value="TOPRIM_dom"/>
</dbReference>
<evidence type="ECO:0000256" key="8">
    <source>
        <dbReference type="ARBA" id="ARBA00022833"/>
    </source>
</evidence>
<dbReference type="GO" id="GO:0005737">
    <property type="term" value="C:cytoplasm"/>
    <property type="evidence" value="ECO:0007669"/>
    <property type="project" value="TreeGrafter"/>
</dbReference>
<evidence type="ECO:0000256" key="3">
    <source>
        <dbReference type="ARBA" id="ARBA00022679"/>
    </source>
</evidence>
<dbReference type="AlphaFoldDB" id="A0A413RC09"/>
<dbReference type="Pfam" id="PF10410">
    <property type="entry name" value="DnaB_bind"/>
    <property type="match status" value="1"/>
</dbReference>
<dbReference type="SMART" id="SM00400">
    <property type="entry name" value="ZnF_CHCC"/>
    <property type="match status" value="1"/>
</dbReference>
<comment type="similarity">
    <text evidence="12 13">Belongs to the DnaG primase family.</text>
</comment>
<dbReference type="EMBL" id="QSFD01000002">
    <property type="protein sequence ID" value="RHA20157.1"/>
    <property type="molecule type" value="Genomic_DNA"/>
</dbReference>
<keyword evidence="9" id="KW-0460">Magnesium</keyword>
<dbReference type="InterPro" id="IPR013264">
    <property type="entry name" value="DNAG_N"/>
</dbReference>
<dbReference type="GO" id="GO:0003899">
    <property type="term" value="F:DNA-directed RNA polymerase activity"/>
    <property type="evidence" value="ECO:0007669"/>
    <property type="project" value="UniProtKB-UniRule"/>
</dbReference>
<keyword evidence="10 12" id="KW-0238">DNA-binding</keyword>
<dbReference type="InterPro" id="IPR002694">
    <property type="entry name" value="Znf_CHC2"/>
</dbReference>
<dbReference type="InterPro" id="IPR036977">
    <property type="entry name" value="DNA_primase_Znf_CHC2"/>
</dbReference>
<dbReference type="PIRSF" id="PIRSF002811">
    <property type="entry name" value="DnaG"/>
    <property type="match status" value="1"/>
</dbReference>
<dbReference type="FunFam" id="3.90.580.10:FF:000001">
    <property type="entry name" value="DNA primase"/>
    <property type="match status" value="1"/>
</dbReference>
<comment type="domain">
    <text evidence="12">Contains an N-terminal zinc-binding domain, a central core domain that contains the primase activity, and a C-terminal DnaB-binding domain.</text>
</comment>
<dbReference type="Gene3D" id="3.90.580.10">
    <property type="entry name" value="Zinc finger, CHC2-type domain"/>
    <property type="match status" value="1"/>
</dbReference>
<dbReference type="NCBIfam" id="TIGR01391">
    <property type="entry name" value="dnaG"/>
    <property type="match status" value="1"/>
</dbReference>
<comment type="function">
    <text evidence="12 13">RNA polymerase that catalyzes the synthesis of short RNA molecules used as primers for DNA polymerase during DNA replication.</text>
</comment>
<dbReference type="GO" id="GO:0003677">
    <property type="term" value="F:DNA binding"/>
    <property type="evidence" value="ECO:0007669"/>
    <property type="project" value="UniProtKB-KW"/>
</dbReference>
<reference evidence="16 17" key="1">
    <citation type="submission" date="2018-08" db="EMBL/GenBank/DDBJ databases">
        <title>A genome reference for cultivated species of the human gut microbiota.</title>
        <authorList>
            <person name="Zou Y."/>
            <person name="Xue W."/>
            <person name="Luo G."/>
        </authorList>
    </citation>
    <scope>NUCLEOTIDE SEQUENCE [LARGE SCALE GENOMIC DNA]</scope>
    <source>
        <strain evidence="16 17">AM44-11BH</strain>
    </source>
</reference>
<keyword evidence="7 12" id="KW-0863">Zinc-finger</keyword>
<dbReference type="GO" id="GO:0000428">
    <property type="term" value="C:DNA-directed RNA polymerase complex"/>
    <property type="evidence" value="ECO:0007669"/>
    <property type="project" value="UniProtKB-KW"/>
</dbReference>
<evidence type="ECO:0000256" key="5">
    <source>
        <dbReference type="ARBA" id="ARBA00022705"/>
    </source>
</evidence>
<dbReference type="PROSITE" id="PS50880">
    <property type="entry name" value="TOPRIM"/>
    <property type="match status" value="1"/>
</dbReference>
<evidence type="ECO:0000256" key="10">
    <source>
        <dbReference type="ARBA" id="ARBA00023125"/>
    </source>
</evidence>
<dbReference type="GO" id="GO:0008270">
    <property type="term" value="F:zinc ion binding"/>
    <property type="evidence" value="ECO:0007669"/>
    <property type="project" value="UniProtKB-UniRule"/>
</dbReference>
<dbReference type="InterPro" id="IPR016136">
    <property type="entry name" value="DNA_helicase_N/primase_C"/>
</dbReference>
<evidence type="ECO:0000313" key="16">
    <source>
        <dbReference type="EMBL" id="RHA20157.1"/>
    </source>
</evidence>
<comment type="cofactor">
    <cofactor evidence="12 13 14">
        <name>Zn(2+)</name>
        <dbReference type="ChEBI" id="CHEBI:29105"/>
    </cofactor>
    <text evidence="12 13 14">Binds 1 zinc ion per monomer.</text>
</comment>
<keyword evidence="11 12" id="KW-0804">Transcription</keyword>
<dbReference type="FunFam" id="3.90.980.10:FF:000001">
    <property type="entry name" value="DNA primase"/>
    <property type="match status" value="1"/>
</dbReference>
<dbReference type="Proteomes" id="UP000284779">
    <property type="component" value="Unassembled WGS sequence"/>
</dbReference>
<dbReference type="Pfam" id="PF13155">
    <property type="entry name" value="Toprim_2"/>
    <property type="match status" value="1"/>
</dbReference>
<dbReference type="InterPro" id="IPR019475">
    <property type="entry name" value="DNA_primase_DnaB-bd"/>
</dbReference>
<protein>
    <recommendedName>
        <fullName evidence="12 13">DNA primase</fullName>
        <ecNumber evidence="12">2.7.7.101</ecNumber>
    </recommendedName>
</protein>
<evidence type="ECO:0000313" key="17">
    <source>
        <dbReference type="Proteomes" id="UP000284779"/>
    </source>
</evidence>
<dbReference type="HAMAP" id="MF_00974">
    <property type="entry name" value="DNA_primase_DnaG"/>
    <property type="match status" value="1"/>
</dbReference>
<evidence type="ECO:0000256" key="12">
    <source>
        <dbReference type="HAMAP-Rule" id="MF_00974"/>
    </source>
</evidence>